<organism evidence="1 2">
    <name type="scientific">Colletotrichum truncatum</name>
    <name type="common">Anthracnose fungus</name>
    <name type="synonym">Colletotrichum capsici</name>
    <dbReference type="NCBI Taxonomy" id="5467"/>
    <lineage>
        <taxon>Eukaryota</taxon>
        <taxon>Fungi</taxon>
        <taxon>Dikarya</taxon>
        <taxon>Ascomycota</taxon>
        <taxon>Pezizomycotina</taxon>
        <taxon>Sordariomycetes</taxon>
        <taxon>Hypocreomycetidae</taxon>
        <taxon>Glomerellales</taxon>
        <taxon>Glomerellaceae</taxon>
        <taxon>Colletotrichum</taxon>
        <taxon>Colletotrichum truncatum species complex</taxon>
    </lineage>
</organism>
<dbReference type="Proteomes" id="UP000805649">
    <property type="component" value="Unassembled WGS sequence"/>
</dbReference>
<name>A0ACC3YC54_COLTU</name>
<reference evidence="1 2" key="1">
    <citation type="journal article" date="2020" name="Phytopathology">
        <title>Genome Sequence Resources of Colletotrichum truncatum, C. plurivorum, C. musicola, and C. sojae: Four Species Pathogenic to Soybean (Glycine max).</title>
        <authorList>
            <person name="Rogerio F."/>
            <person name="Boufleur T.R."/>
            <person name="Ciampi-Guillardi M."/>
            <person name="Sukno S.A."/>
            <person name="Thon M.R."/>
            <person name="Massola Junior N.S."/>
            <person name="Baroncelli R."/>
        </authorList>
    </citation>
    <scope>NUCLEOTIDE SEQUENCE [LARGE SCALE GENOMIC DNA]</scope>
    <source>
        <strain evidence="1 2">CMES1059</strain>
    </source>
</reference>
<evidence type="ECO:0000313" key="2">
    <source>
        <dbReference type="Proteomes" id="UP000805649"/>
    </source>
</evidence>
<evidence type="ECO:0000313" key="1">
    <source>
        <dbReference type="EMBL" id="KAL0929371.1"/>
    </source>
</evidence>
<proteinExistence type="predicted"/>
<protein>
    <submittedName>
        <fullName evidence="1">Uncharacterized protein</fullName>
    </submittedName>
</protein>
<accession>A0ACC3YC54</accession>
<dbReference type="EMBL" id="VUJX02000018">
    <property type="protein sequence ID" value="KAL0929371.1"/>
    <property type="molecule type" value="Genomic_DNA"/>
</dbReference>
<gene>
    <name evidence="1" type="ORF">CTRU02_215727</name>
</gene>
<sequence>MVQKLYKQLGSASTIIQILELDIEAVQLFSNGGEKNHFQNISLEAILQLQDYKSIQYRTESQTDSKSWPSRQIQIILNSKYPSHSPTDIKKSLTSQKELVELANIFELLQGLKPLGLDPALLFSIATPDLVNTKYRNRDTNFSDLTSLELFVSSSANSRALATELQQAYDGLRERRRNAMVQYLLDHKYYKKLDILDAEGLFEHLLIDSQMSPHLQASRINQAISTVQLFVQRCMLGLEKTIDREAKCVGVSATQWKHMSKYTLWEASRKLFLYLEN</sequence>
<comment type="caution">
    <text evidence="1">The sequence shown here is derived from an EMBL/GenBank/DDBJ whole genome shotgun (WGS) entry which is preliminary data.</text>
</comment>
<keyword evidence="2" id="KW-1185">Reference proteome</keyword>